<evidence type="ECO:0000256" key="2">
    <source>
        <dbReference type="ARBA" id="ARBA00010743"/>
    </source>
</evidence>
<dbReference type="GO" id="GO:0006357">
    <property type="term" value="P:regulation of transcription by RNA polymerase II"/>
    <property type="evidence" value="ECO:0007669"/>
    <property type="project" value="InterPro"/>
</dbReference>
<evidence type="ECO:0000313" key="8">
    <source>
        <dbReference type="Proteomes" id="UP000283509"/>
    </source>
</evidence>
<keyword evidence="6" id="KW-0804">Transcription</keyword>
<dbReference type="GO" id="GO:0016592">
    <property type="term" value="C:mediator complex"/>
    <property type="evidence" value="ECO:0007669"/>
    <property type="project" value="InterPro"/>
</dbReference>
<comment type="subunit">
    <text evidence="6">Component of the Mediator complex.</text>
</comment>
<evidence type="ECO:0000256" key="3">
    <source>
        <dbReference type="ARBA" id="ARBA00019690"/>
    </source>
</evidence>
<evidence type="ECO:0000256" key="6">
    <source>
        <dbReference type="RuleBase" id="RU364152"/>
    </source>
</evidence>
<dbReference type="GO" id="GO:0003713">
    <property type="term" value="F:transcription coactivator activity"/>
    <property type="evidence" value="ECO:0007669"/>
    <property type="project" value="TreeGrafter"/>
</dbReference>
<dbReference type="AlphaFoldDB" id="A0A3R7QIV8"/>
<keyword evidence="8" id="KW-1185">Reference proteome</keyword>
<dbReference type="Proteomes" id="UP000283509">
    <property type="component" value="Unassembled WGS sequence"/>
</dbReference>
<dbReference type="OrthoDB" id="1854899at2759"/>
<organism evidence="7 8">
    <name type="scientific">Penaeus vannamei</name>
    <name type="common">Whiteleg shrimp</name>
    <name type="synonym">Litopenaeus vannamei</name>
    <dbReference type="NCBI Taxonomy" id="6689"/>
    <lineage>
        <taxon>Eukaryota</taxon>
        <taxon>Metazoa</taxon>
        <taxon>Ecdysozoa</taxon>
        <taxon>Arthropoda</taxon>
        <taxon>Crustacea</taxon>
        <taxon>Multicrustacea</taxon>
        <taxon>Malacostraca</taxon>
        <taxon>Eumalacostraca</taxon>
        <taxon>Eucarida</taxon>
        <taxon>Decapoda</taxon>
        <taxon>Dendrobranchiata</taxon>
        <taxon>Penaeoidea</taxon>
        <taxon>Penaeidae</taxon>
        <taxon>Penaeus</taxon>
    </lineage>
</organism>
<keyword evidence="4 6" id="KW-0539">Nucleus</keyword>
<accession>A0A3R7QIV8</accession>
<evidence type="ECO:0000256" key="4">
    <source>
        <dbReference type="ARBA" id="ARBA00023242"/>
    </source>
</evidence>
<feature type="non-terminal residue" evidence="7">
    <location>
        <position position="1"/>
    </location>
</feature>
<dbReference type="Pfam" id="PF08612">
    <property type="entry name" value="Med20"/>
    <property type="match status" value="1"/>
</dbReference>
<keyword evidence="6" id="KW-0010">Activator</keyword>
<dbReference type="InterPro" id="IPR013921">
    <property type="entry name" value="Mediator_Med20"/>
</dbReference>
<evidence type="ECO:0000256" key="5">
    <source>
        <dbReference type="ARBA" id="ARBA00031954"/>
    </source>
</evidence>
<reference evidence="7 8" key="2">
    <citation type="submission" date="2019-01" db="EMBL/GenBank/DDBJ databases">
        <title>The decoding of complex shrimp genome reveals the adaptation for benthos swimmer, frequently molting mechanism and breeding impact on genome.</title>
        <authorList>
            <person name="Sun Y."/>
            <person name="Gao Y."/>
            <person name="Yu Y."/>
        </authorList>
    </citation>
    <scope>NUCLEOTIDE SEQUENCE [LARGE SCALE GENOMIC DNA]</scope>
    <source>
        <tissue evidence="7">Muscle</tissue>
    </source>
</reference>
<comment type="subcellular location">
    <subcellularLocation>
        <location evidence="1 6">Nucleus</location>
    </subcellularLocation>
</comment>
<gene>
    <name evidence="6" type="primary">MED20</name>
    <name evidence="7" type="ORF">C7M84_000963</name>
</gene>
<name>A0A3R7QIV8_PENVA</name>
<dbReference type="EMBL" id="QCYY01001132">
    <property type="protein sequence ID" value="ROT80315.1"/>
    <property type="molecule type" value="Genomic_DNA"/>
</dbReference>
<comment type="caution">
    <text evidence="7">The sequence shown here is derived from an EMBL/GenBank/DDBJ whole genome shotgun (WGS) entry which is preliminary data.</text>
</comment>
<dbReference type="PANTHER" id="PTHR12465">
    <property type="entry name" value="UBIQUITIN SPECIFIC PROTEASE HOMOLOG 49"/>
    <property type="match status" value="1"/>
</dbReference>
<proteinExistence type="inferred from homology"/>
<keyword evidence="6" id="KW-0805">Transcription regulation</keyword>
<dbReference type="STRING" id="6689.A0A3R7QIV8"/>
<sequence>VTLSADLLFDFILPRFDHMYQSKKNLKIESKGSRYEIGDFVVKIGTVTMSGHYKGILVEVEYLPCAVPALCWTLMREFMQSFMGSCVNPQAPPYIQNRFHDIHAAQDTVQQYVEKFNEFRDGSTYSGAQANAPNS</sequence>
<dbReference type="PANTHER" id="PTHR12465:SF0">
    <property type="entry name" value="MEDIATOR OF RNA POLYMERASE II TRANSCRIPTION SUBUNIT 20"/>
    <property type="match status" value="1"/>
</dbReference>
<reference evidence="7 8" key="1">
    <citation type="submission" date="2018-04" db="EMBL/GenBank/DDBJ databases">
        <authorList>
            <person name="Zhang X."/>
            <person name="Yuan J."/>
            <person name="Li F."/>
            <person name="Xiang J."/>
        </authorList>
    </citation>
    <scope>NUCLEOTIDE SEQUENCE [LARGE SCALE GENOMIC DNA]</scope>
    <source>
        <tissue evidence="7">Muscle</tissue>
    </source>
</reference>
<comment type="similarity">
    <text evidence="2 6">Belongs to the Mediator complex subunit 20 family.</text>
</comment>
<evidence type="ECO:0000313" key="7">
    <source>
        <dbReference type="EMBL" id="ROT80315.1"/>
    </source>
</evidence>
<protein>
    <recommendedName>
        <fullName evidence="3 6">Mediator of RNA polymerase II transcription subunit 20</fullName>
    </recommendedName>
    <alternativeName>
        <fullName evidence="5 6">Mediator complex subunit 20</fullName>
    </alternativeName>
</protein>
<comment type="function">
    <text evidence="6">Component of the Mediator complex, a coactivator involved in the regulated transcription of nearly all RNA polymerase II-dependent genes. Mediator functions as a bridge to convey information from gene-specific regulatory proteins to the basal RNA polymerase II transcription machinery. Mediator is recruited to promoters by direct interactions with regulatory proteins and serves as a scaffold for the assembly of a functional preinitiation complex with RNA polymerase II and the general transcription factors.</text>
</comment>
<evidence type="ECO:0000256" key="1">
    <source>
        <dbReference type="ARBA" id="ARBA00004123"/>
    </source>
</evidence>